<keyword evidence="2" id="KW-1185">Reference proteome</keyword>
<dbReference type="CDD" id="cd00565">
    <property type="entry name" value="Ubl_ThiS"/>
    <property type="match status" value="1"/>
</dbReference>
<evidence type="ECO:0000313" key="2">
    <source>
        <dbReference type="Proteomes" id="UP000028945"/>
    </source>
</evidence>
<dbReference type="InterPro" id="IPR012675">
    <property type="entry name" value="Beta-grasp_dom_sf"/>
</dbReference>
<dbReference type="Pfam" id="PF02597">
    <property type="entry name" value="ThiS"/>
    <property type="match status" value="1"/>
</dbReference>
<organism evidence="1 2">
    <name type="scientific">Basilea psittacipulmonis DSM 24701</name>
    <dbReference type="NCBI Taxonomy" id="1072685"/>
    <lineage>
        <taxon>Bacteria</taxon>
        <taxon>Pseudomonadati</taxon>
        <taxon>Pseudomonadota</taxon>
        <taxon>Betaproteobacteria</taxon>
        <taxon>Burkholderiales</taxon>
        <taxon>Alcaligenaceae</taxon>
        <taxon>Basilea</taxon>
    </lineage>
</organism>
<dbReference type="InterPro" id="IPR003749">
    <property type="entry name" value="ThiS/MoaD-like"/>
</dbReference>
<dbReference type="SUPFAM" id="SSF54285">
    <property type="entry name" value="MoaD/ThiS"/>
    <property type="match status" value="1"/>
</dbReference>
<dbReference type="NCBIfam" id="TIGR01683">
    <property type="entry name" value="thiS"/>
    <property type="match status" value="1"/>
</dbReference>
<accession>A0A077DED4</accession>
<dbReference type="InterPro" id="IPR010035">
    <property type="entry name" value="Thi_S"/>
</dbReference>
<dbReference type="RefSeq" id="WP_038500608.1">
    <property type="nucleotide sequence ID" value="NZ_AFWK01000104.1"/>
</dbReference>
<dbReference type="Gene3D" id="3.10.20.30">
    <property type="match status" value="1"/>
</dbReference>
<dbReference type="EMBL" id="CP009238">
    <property type="protein sequence ID" value="AIL33079.1"/>
    <property type="molecule type" value="Genomic_DNA"/>
</dbReference>
<reference evidence="1 2" key="1">
    <citation type="journal article" date="2014" name="BMC Genomics">
        <title>A genomic perspective on a new bacterial genus and species from the Alcaligenaceae family, Basilea psittacipulmonis.</title>
        <authorList>
            <person name="Whiteson K.L."/>
            <person name="Hernandez D."/>
            <person name="Lazarevic V."/>
            <person name="Gaia N."/>
            <person name="Farinelli L."/>
            <person name="Francois P."/>
            <person name="Pilo P."/>
            <person name="Frey J."/>
            <person name="Schrenzel J."/>
        </authorList>
    </citation>
    <scope>NUCLEOTIDE SEQUENCE [LARGE SCALE GENOMIC DNA]</scope>
    <source>
        <strain evidence="1 2">DSM 24701</strain>
    </source>
</reference>
<dbReference type="PANTHER" id="PTHR34472:SF1">
    <property type="entry name" value="SULFUR CARRIER PROTEIN THIS"/>
    <property type="match status" value="1"/>
</dbReference>
<sequence>MKITVNGEVKEVEEAITLDHLIESLLQETGQNNPQLLATAVNEVFVPRSKRSAYQLKEGDAIFTFTPITGG</sequence>
<dbReference type="HOGENOM" id="CLU_174611_2_0_4"/>
<dbReference type="Proteomes" id="UP000028945">
    <property type="component" value="Chromosome"/>
</dbReference>
<proteinExistence type="predicted"/>
<protein>
    <submittedName>
        <fullName evidence="1">Thiamine biosynthesis protein ThiS</fullName>
    </submittedName>
</protein>
<dbReference type="PANTHER" id="PTHR34472">
    <property type="entry name" value="SULFUR CARRIER PROTEIN THIS"/>
    <property type="match status" value="1"/>
</dbReference>
<dbReference type="STRING" id="1072685.IX83_06950"/>
<dbReference type="KEGG" id="bpsi:IX83_06950"/>
<dbReference type="InterPro" id="IPR016155">
    <property type="entry name" value="Mopterin_synth/thiamin_S_b"/>
</dbReference>
<name>A0A077DED4_9BURK</name>
<dbReference type="eggNOG" id="COG2104">
    <property type="taxonomic scope" value="Bacteria"/>
</dbReference>
<dbReference type="AlphaFoldDB" id="A0A077DED4"/>
<evidence type="ECO:0000313" key="1">
    <source>
        <dbReference type="EMBL" id="AIL33079.1"/>
    </source>
</evidence>
<gene>
    <name evidence="1" type="ORF">IX83_06950</name>
</gene>